<evidence type="ECO:0000256" key="5">
    <source>
        <dbReference type="SAM" id="Coils"/>
    </source>
</evidence>
<feature type="region of interest" description="Disordered" evidence="6">
    <location>
        <begin position="62"/>
        <end position="83"/>
    </location>
</feature>
<evidence type="ECO:0000313" key="9">
    <source>
        <dbReference type="Proteomes" id="UP000333828"/>
    </source>
</evidence>
<organism evidence="8 9">
    <name type="scientific">Pandoraea iniqua</name>
    <dbReference type="NCBI Taxonomy" id="2508288"/>
    <lineage>
        <taxon>Bacteria</taxon>
        <taxon>Pseudomonadati</taxon>
        <taxon>Pseudomonadota</taxon>
        <taxon>Betaproteobacteria</taxon>
        <taxon>Burkholderiales</taxon>
        <taxon>Burkholderiaceae</taxon>
        <taxon>Pandoraea</taxon>
    </lineage>
</organism>
<evidence type="ECO:0000256" key="1">
    <source>
        <dbReference type="ARBA" id="ARBA00004551"/>
    </source>
</evidence>
<accession>A0A5E4YKA8</accession>
<comment type="similarity">
    <text evidence="4">Belongs to the SctE/SipB/YopB family.</text>
</comment>
<evidence type="ECO:0000256" key="6">
    <source>
        <dbReference type="SAM" id="MobiDB-lite"/>
    </source>
</evidence>
<sequence>MSNNVATREQHKTSVTVVRGKPALDGARGAGLTSGDIPAPASNSVAPQRITTSSTVVVMTSVPSQPDADGTPSKAPEIPEPTFSGAPDELALMLSSVMAKTSDTMVRSAATDATIQAKQRNAEMAKREKAIAEMHRKMAEAEKQANNPVLKALNKVFGGIGYAVGMALLGVATVVTAGAASPLLAAAAYGSGKQMAEGNFDFSLTKAMQTGVSDILVNACGVSQAQAQQISQVAVGVAIAMTVMGVVAAPDSIGDAAGGTASLAGADEKVVVGLKTAVNLAVTIGVAIAMTVASGGAGGTAALSQVGVQLQRLAEIVKGVYGATQGALSVANGAVGISVAKNKYDAALLDAQTKDLQALLAQMQQQDENTKEVIETFLGYGNSSFEDMSDIIKAVGDSQSRMNAQIV</sequence>
<keyword evidence="5" id="KW-0175">Coiled coil</keyword>
<keyword evidence="9" id="KW-1185">Reference proteome</keyword>
<feature type="coiled-coil region" evidence="5">
    <location>
        <begin position="115"/>
        <end position="144"/>
    </location>
</feature>
<dbReference type="RefSeq" id="WP_150685994.1">
    <property type="nucleotide sequence ID" value="NZ_CABPSI010000005.1"/>
</dbReference>
<dbReference type="EMBL" id="CABPSI010000005">
    <property type="protein sequence ID" value="VVE48413.1"/>
    <property type="molecule type" value="Genomic_DNA"/>
</dbReference>
<gene>
    <name evidence="8" type="ORF">PIN31115_04520</name>
</gene>
<evidence type="ECO:0000313" key="8">
    <source>
        <dbReference type="EMBL" id="VVE48413.1"/>
    </source>
</evidence>
<evidence type="ECO:0000256" key="3">
    <source>
        <dbReference type="ARBA" id="ARBA00023026"/>
    </source>
</evidence>
<name>A0A5E4YKA8_9BURK</name>
<dbReference type="Pfam" id="PF04888">
    <property type="entry name" value="SseC"/>
    <property type="match status" value="1"/>
</dbReference>
<dbReference type="Proteomes" id="UP000333828">
    <property type="component" value="Unassembled WGS sequence"/>
</dbReference>
<dbReference type="InterPro" id="IPR006972">
    <property type="entry name" value="BipB-like_C"/>
</dbReference>
<keyword evidence="2" id="KW-0472">Membrane</keyword>
<keyword evidence="3" id="KW-0843">Virulence</keyword>
<feature type="domain" description="Translocator protein BipB-like C-terminal" evidence="7">
    <location>
        <begin position="90"/>
        <end position="400"/>
    </location>
</feature>
<keyword evidence="2" id="KW-1043">Host membrane</keyword>
<comment type="subcellular location">
    <subcellularLocation>
        <location evidence="1">Host membrane</location>
    </subcellularLocation>
</comment>
<feature type="region of interest" description="Disordered" evidence="6">
    <location>
        <begin position="1"/>
        <end position="45"/>
    </location>
</feature>
<reference evidence="8 9" key="1">
    <citation type="submission" date="2019-08" db="EMBL/GenBank/DDBJ databases">
        <authorList>
            <person name="Peeters C."/>
        </authorList>
    </citation>
    <scope>NUCLEOTIDE SEQUENCE [LARGE SCALE GENOMIC DNA]</scope>
    <source>
        <strain evidence="8 9">LMG 31115</strain>
    </source>
</reference>
<evidence type="ECO:0000256" key="2">
    <source>
        <dbReference type="ARBA" id="ARBA00022870"/>
    </source>
</evidence>
<evidence type="ECO:0000256" key="4">
    <source>
        <dbReference type="ARBA" id="ARBA00035640"/>
    </source>
</evidence>
<dbReference type="AlphaFoldDB" id="A0A5E4YKA8"/>
<proteinExistence type="inferred from homology"/>
<protein>
    <recommendedName>
        <fullName evidence="7">Translocator protein BipB-like C-terminal domain-containing protein</fullName>
    </recommendedName>
</protein>
<dbReference type="GO" id="GO:0033644">
    <property type="term" value="C:host cell membrane"/>
    <property type="evidence" value="ECO:0007669"/>
    <property type="project" value="UniProtKB-SubCell"/>
</dbReference>
<evidence type="ECO:0000259" key="7">
    <source>
        <dbReference type="Pfam" id="PF04888"/>
    </source>
</evidence>